<dbReference type="PANTHER" id="PTHR28259:SF1">
    <property type="entry name" value="FLUORIDE EXPORT PROTEIN 1-RELATED"/>
    <property type="match status" value="1"/>
</dbReference>
<evidence type="ECO:0000256" key="2">
    <source>
        <dbReference type="ARBA" id="ARBA00022475"/>
    </source>
</evidence>
<accession>A0A5C6XP43</accession>
<keyword evidence="11" id="KW-1185">Reference proteome</keyword>
<dbReference type="InterPro" id="IPR003691">
    <property type="entry name" value="FluC"/>
</dbReference>
<evidence type="ECO:0000256" key="7">
    <source>
        <dbReference type="ARBA" id="ARBA00035120"/>
    </source>
</evidence>
<dbReference type="Proteomes" id="UP000321412">
    <property type="component" value="Unassembled WGS sequence"/>
</dbReference>
<comment type="caution">
    <text evidence="10">The sequence shown here is derived from an EMBL/GenBank/DDBJ whole genome shotgun (WGS) entry which is preliminary data.</text>
</comment>
<feature type="transmembrane region" description="Helical" evidence="9">
    <location>
        <begin position="36"/>
        <end position="58"/>
    </location>
</feature>
<dbReference type="HAMAP" id="MF_00454">
    <property type="entry name" value="FluC"/>
    <property type="match status" value="1"/>
</dbReference>
<evidence type="ECO:0000256" key="3">
    <source>
        <dbReference type="ARBA" id="ARBA00022692"/>
    </source>
</evidence>
<feature type="binding site" evidence="9">
    <location>
        <position position="80"/>
    </location>
    <ligand>
        <name>Na(+)</name>
        <dbReference type="ChEBI" id="CHEBI:29101"/>
        <note>structural</note>
    </ligand>
</feature>
<feature type="transmembrane region" description="Helical" evidence="9">
    <location>
        <begin position="106"/>
        <end position="125"/>
    </location>
</feature>
<keyword evidence="2 9" id="KW-1003">Cell membrane</keyword>
<evidence type="ECO:0000256" key="5">
    <source>
        <dbReference type="ARBA" id="ARBA00023136"/>
    </source>
</evidence>
<dbReference type="AlphaFoldDB" id="A0A5C6XP43"/>
<evidence type="ECO:0000256" key="4">
    <source>
        <dbReference type="ARBA" id="ARBA00022989"/>
    </source>
</evidence>
<comment type="activity regulation">
    <text evidence="9">Na(+) is not transported, but it plays an essential structural role and its presence is essential for fluoride channel function.</text>
</comment>
<keyword evidence="9" id="KW-0915">Sodium</keyword>
<evidence type="ECO:0000256" key="9">
    <source>
        <dbReference type="HAMAP-Rule" id="MF_00454"/>
    </source>
</evidence>
<comment type="function">
    <text evidence="9">Fluoride-specific ion channel. Important for reducing fluoride concentration in the cell, thus reducing its toxicity.</text>
</comment>
<evidence type="ECO:0000313" key="11">
    <source>
        <dbReference type="Proteomes" id="UP000321412"/>
    </source>
</evidence>
<dbReference type="EMBL" id="VOSM01000001">
    <property type="protein sequence ID" value="TXD39169.1"/>
    <property type="molecule type" value="Genomic_DNA"/>
</dbReference>
<feature type="binding site" evidence="9">
    <location>
        <position position="83"/>
    </location>
    <ligand>
        <name>Na(+)</name>
        <dbReference type="ChEBI" id="CHEBI:29101"/>
        <note>structural</note>
    </ligand>
</feature>
<keyword evidence="9" id="KW-0813">Transport</keyword>
<dbReference type="GO" id="GO:0140114">
    <property type="term" value="P:cellular detoxification of fluoride"/>
    <property type="evidence" value="ECO:0007669"/>
    <property type="project" value="UniProtKB-UniRule"/>
</dbReference>
<comment type="subcellular location">
    <subcellularLocation>
        <location evidence="1 9">Cell membrane</location>
        <topology evidence="1 9">Multi-pass membrane protein</topology>
    </subcellularLocation>
</comment>
<dbReference type="OrthoDB" id="9806299at2"/>
<comment type="similarity">
    <text evidence="7 9">Belongs to the fluoride channel Fluc/FEX (TC 1.A.43) family.</text>
</comment>
<gene>
    <name evidence="9" type="primary">fluC</name>
    <name evidence="9" type="synonym">crcB</name>
    <name evidence="10" type="ORF">FRC98_01850</name>
</gene>
<dbReference type="GO" id="GO:0062054">
    <property type="term" value="F:fluoride channel activity"/>
    <property type="evidence" value="ECO:0007669"/>
    <property type="project" value="UniProtKB-UniRule"/>
</dbReference>
<dbReference type="GO" id="GO:0046872">
    <property type="term" value="F:metal ion binding"/>
    <property type="evidence" value="ECO:0007669"/>
    <property type="project" value="UniProtKB-KW"/>
</dbReference>
<name>A0A5C6XP43_9DELT</name>
<evidence type="ECO:0000256" key="1">
    <source>
        <dbReference type="ARBA" id="ARBA00004651"/>
    </source>
</evidence>
<proteinExistence type="inferred from homology"/>
<keyword evidence="5 9" id="KW-0472">Membrane</keyword>
<keyword evidence="6 9" id="KW-0407">Ion channel</keyword>
<dbReference type="Pfam" id="PF02537">
    <property type="entry name" value="CRCB"/>
    <property type="match status" value="1"/>
</dbReference>
<protein>
    <recommendedName>
        <fullName evidence="9">Fluoride-specific ion channel FluC</fullName>
    </recommendedName>
</protein>
<reference evidence="10 11" key="1">
    <citation type="submission" date="2019-08" db="EMBL/GenBank/DDBJ databases">
        <title>Bradymonadales sp. TMQ4.</title>
        <authorList>
            <person name="Liang Q."/>
        </authorList>
    </citation>
    <scope>NUCLEOTIDE SEQUENCE [LARGE SCALE GENOMIC DNA]</scope>
    <source>
        <strain evidence="10 11">TMQ4</strain>
    </source>
</reference>
<sequence>MNWEMAALVGAGGALGALMRFALTRALAGFSNRRGFPLNTLLINLGGSALLGALMASARSADIPIYESPLLMFAGLGFCGAFTTFSTFAVETRQLLASSGWRALEYVVLTVGGAVGSFALALTLCA</sequence>
<keyword evidence="4 9" id="KW-1133">Transmembrane helix</keyword>
<evidence type="ECO:0000256" key="6">
    <source>
        <dbReference type="ARBA" id="ARBA00023303"/>
    </source>
</evidence>
<keyword evidence="3 9" id="KW-0812">Transmembrane</keyword>
<organism evidence="10 11">
    <name type="scientific">Lujinxingia vulgaris</name>
    <dbReference type="NCBI Taxonomy" id="2600176"/>
    <lineage>
        <taxon>Bacteria</taxon>
        <taxon>Deltaproteobacteria</taxon>
        <taxon>Bradymonadales</taxon>
        <taxon>Lujinxingiaceae</taxon>
        <taxon>Lujinxingia</taxon>
    </lineage>
</organism>
<keyword evidence="9" id="KW-0479">Metal-binding</keyword>
<dbReference type="PANTHER" id="PTHR28259">
    <property type="entry name" value="FLUORIDE EXPORT PROTEIN 1-RELATED"/>
    <property type="match status" value="1"/>
</dbReference>
<dbReference type="GO" id="GO:0005886">
    <property type="term" value="C:plasma membrane"/>
    <property type="evidence" value="ECO:0007669"/>
    <property type="project" value="UniProtKB-SubCell"/>
</dbReference>
<comment type="catalytic activity">
    <reaction evidence="8">
        <text>fluoride(in) = fluoride(out)</text>
        <dbReference type="Rhea" id="RHEA:76159"/>
        <dbReference type="ChEBI" id="CHEBI:17051"/>
    </reaction>
    <physiologicalReaction direction="left-to-right" evidence="8">
        <dbReference type="Rhea" id="RHEA:76160"/>
    </physiologicalReaction>
</comment>
<dbReference type="RefSeq" id="WP_146979601.1">
    <property type="nucleotide sequence ID" value="NZ_VOSM01000001.1"/>
</dbReference>
<evidence type="ECO:0000256" key="8">
    <source>
        <dbReference type="ARBA" id="ARBA00035585"/>
    </source>
</evidence>
<feature type="transmembrane region" description="Helical" evidence="9">
    <location>
        <begin position="70"/>
        <end position="90"/>
    </location>
</feature>
<evidence type="ECO:0000313" key="10">
    <source>
        <dbReference type="EMBL" id="TXD39169.1"/>
    </source>
</evidence>
<keyword evidence="9" id="KW-0406">Ion transport</keyword>